<evidence type="ECO:0000256" key="2">
    <source>
        <dbReference type="SAM" id="MobiDB-lite"/>
    </source>
</evidence>
<sequence>MKRVSRREMGPPKANTTVTYAFSAAGDYVEPLITLKDSSSSVAEIAFALGSVGANYGINQTESGWTKTESFYYFLSIHLHNQWEEKNCPKPRILTIDGYGAHFSAKLFRWCRSNAVIIIVLYPGATPYMQMCDTTMFSPMKHKHTQLYSQWRLKNPTKTMNDAEFVKILKQINDAVIKKDSIINGWRATGLQPFNFNNLNTDGLLSKSSDRTYDFKGYCLDSTSESMENTTVYQTKVDGLSSTILNPSFEHYITHEELSTVTHPEAGLLTGENNDHFNQPTDVHLSTVLEQSKDNSPLVELVNINAEDIPEGPIGQEIQLKSAGEMSYFSVQPNNETGQVVSIPIEPSQNNNCVAFSELCGPSEIYKSQSETRFDLSSFGLSAEGPNAENTSKMGKLVDKIRLDVKRLGMLCAASAKEKLINILVINQQLNIIDPPLVAETDTTEEHRTIKSVLKPPTMPQRCKRKRNMSLKVSYGVVTAKEVVQSIMERESAKERHEIECEKSLIAKHERENEITAVEEEAKDVRKLLNASRTELLALNKDMVQYKKSKAVKDCSIYKVTPQNTADDLQLLQATKREKEIAIMEYDKQLRELRVKLKSLKVFNVEANKADSVKKKKYELQRKQIGNKVQPSVMPHEVDETEMDSEIY</sequence>
<dbReference type="Proteomes" id="UP001151699">
    <property type="component" value="Chromosome X"/>
</dbReference>
<accession>A0A9Q0MWD4</accession>
<feature type="coiled-coil region" evidence="1">
    <location>
        <begin position="508"/>
        <end position="535"/>
    </location>
</feature>
<feature type="domain" description="DDE-1" evidence="3">
    <location>
        <begin position="55"/>
        <end position="186"/>
    </location>
</feature>
<keyword evidence="5" id="KW-1185">Reference proteome</keyword>
<dbReference type="OrthoDB" id="7763547at2759"/>
<organism evidence="4 5">
    <name type="scientific">Pseudolycoriella hygida</name>
    <dbReference type="NCBI Taxonomy" id="35572"/>
    <lineage>
        <taxon>Eukaryota</taxon>
        <taxon>Metazoa</taxon>
        <taxon>Ecdysozoa</taxon>
        <taxon>Arthropoda</taxon>
        <taxon>Hexapoda</taxon>
        <taxon>Insecta</taxon>
        <taxon>Pterygota</taxon>
        <taxon>Neoptera</taxon>
        <taxon>Endopterygota</taxon>
        <taxon>Diptera</taxon>
        <taxon>Nematocera</taxon>
        <taxon>Sciaroidea</taxon>
        <taxon>Sciaridae</taxon>
        <taxon>Pseudolycoriella</taxon>
    </lineage>
</organism>
<feature type="region of interest" description="Disordered" evidence="2">
    <location>
        <begin position="624"/>
        <end position="648"/>
    </location>
</feature>
<feature type="compositionally biased region" description="Acidic residues" evidence="2">
    <location>
        <begin position="639"/>
        <end position="648"/>
    </location>
</feature>
<comment type="caution">
    <text evidence="4">The sequence shown here is derived from an EMBL/GenBank/DDBJ whole genome shotgun (WGS) entry which is preliminary data.</text>
</comment>
<keyword evidence="1" id="KW-0175">Coiled coil</keyword>
<reference evidence="4" key="1">
    <citation type="submission" date="2022-07" db="EMBL/GenBank/DDBJ databases">
        <authorList>
            <person name="Trinca V."/>
            <person name="Uliana J.V.C."/>
            <person name="Torres T.T."/>
            <person name="Ward R.J."/>
            <person name="Monesi N."/>
        </authorList>
    </citation>
    <scope>NUCLEOTIDE SEQUENCE</scope>
    <source>
        <strain evidence="4">HSMRA1968</strain>
        <tissue evidence="4">Whole embryos</tissue>
    </source>
</reference>
<evidence type="ECO:0000313" key="4">
    <source>
        <dbReference type="EMBL" id="KAJ6639201.1"/>
    </source>
</evidence>
<evidence type="ECO:0000259" key="3">
    <source>
        <dbReference type="Pfam" id="PF03184"/>
    </source>
</evidence>
<feature type="coiled-coil region" evidence="1">
    <location>
        <begin position="569"/>
        <end position="596"/>
    </location>
</feature>
<evidence type="ECO:0000313" key="5">
    <source>
        <dbReference type="Proteomes" id="UP001151699"/>
    </source>
</evidence>
<protein>
    <recommendedName>
        <fullName evidence="3">DDE-1 domain-containing protein</fullName>
    </recommendedName>
</protein>
<dbReference type="Pfam" id="PF03184">
    <property type="entry name" value="DDE_1"/>
    <property type="match status" value="1"/>
</dbReference>
<dbReference type="InterPro" id="IPR004875">
    <property type="entry name" value="DDE_SF_endonuclease_dom"/>
</dbReference>
<dbReference type="AlphaFoldDB" id="A0A9Q0MWD4"/>
<dbReference type="EMBL" id="WJQU01000003">
    <property type="protein sequence ID" value="KAJ6639201.1"/>
    <property type="molecule type" value="Genomic_DNA"/>
</dbReference>
<evidence type="ECO:0000256" key="1">
    <source>
        <dbReference type="SAM" id="Coils"/>
    </source>
</evidence>
<gene>
    <name evidence="4" type="ORF">Bhyg_11943</name>
</gene>
<proteinExistence type="predicted"/>
<name>A0A9Q0MWD4_9DIPT</name>
<dbReference type="GO" id="GO:0003676">
    <property type="term" value="F:nucleic acid binding"/>
    <property type="evidence" value="ECO:0007669"/>
    <property type="project" value="InterPro"/>
</dbReference>